<keyword evidence="4" id="KW-0460">Magnesium</keyword>
<evidence type="ECO:0000256" key="4">
    <source>
        <dbReference type="ARBA" id="ARBA00022842"/>
    </source>
</evidence>
<evidence type="ECO:0000256" key="1">
    <source>
        <dbReference type="ARBA" id="ARBA00001946"/>
    </source>
</evidence>
<evidence type="ECO:0000256" key="3">
    <source>
        <dbReference type="ARBA" id="ARBA00022801"/>
    </source>
</evidence>
<evidence type="ECO:0000256" key="2">
    <source>
        <dbReference type="ARBA" id="ARBA00022723"/>
    </source>
</evidence>
<dbReference type="InterPro" id="IPR011330">
    <property type="entry name" value="Glyco_hydro/deAcase_b/a-brl"/>
</dbReference>
<evidence type="ECO:0000313" key="6">
    <source>
        <dbReference type="EMBL" id="MBO0345839.1"/>
    </source>
</evidence>
<dbReference type="InterPro" id="IPR006879">
    <property type="entry name" value="YdjC-like"/>
</dbReference>
<organism evidence="6 7">
    <name type="scientific">Roseibium limicola</name>
    <dbReference type="NCBI Taxonomy" id="2816037"/>
    <lineage>
        <taxon>Bacteria</taxon>
        <taxon>Pseudomonadati</taxon>
        <taxon>Pseudomonadota</taxon>
        <taxon>Alphaproteobacteria</taxon>
        <taxon>Hyphomicrobiales</taxon>
        <taxon>Stappiaceae</taxon>
        <taxon>Roseibium</taxon>
    </lineage>
</organism>
<dbReference type="GO" id="GO:0016787">
    <property type="term" value="F:hydrolase activity"/>
    <property type="evidence" value="ECO:0007669"/>
    <property type="project" value="UniProtKB-KW"/>
</dbReference>
<dbReference type="Pfam" id="PF04794">
    <property type="entry name" value="YdjC"/>
    <property type="match status" value="1"/>
</dbReference>
<keyword evidence="2" id="KW-0479">Metal-binding</keyword>
<accession>A0A939ENL0</accession>
<protein>
    <submittedName>
        <fullName evidence="6">ChbG/HpnK family deacetylase</fullName>
    </submittedName>
</protein>
<dbReference type="RefSeq" id="WP_206940774.1">
    <property type="nucleotide sequence ID" value="NZ_JAFLNF010000004.1"/>
</dbReference>
<dbReference type="GO" id="GO:0046872">
    <property type="term" value="F:metal ion binding"/>
    <property type="evidence" value="ECO:0007669"/>
    <property type="project" value="UniProtKB-KW"/>
</dbReference>
<dbReference type="Gene3D" id="3.20.20.370">
    <property type="entry name" value="Glycoside hydrolase/deacetylase"/>
    <property type="match status" value="1"/>
</dbReference>
<gene>
    <name evidence="6" type="ORF">J0X15_11465</name>
</gene>
<proteinExistence type="predicted"/>
<reference evidence="6" key="1">
    <citation type="submission" date="2021-03" db="EMBL/GenBank/DDBJ databases">
        <title>Roseibium sp. CAU 1637 isolated from Incheon.</title>
        <authorList>
            <person name="Kim W."/>
        </authorList>
    </citation>
    <scope>NUCLEOTIDE SEQUENCE</scope>
    <source>
        <strain evidence="6">CAU 1637</strain>
    </source>
</reference>
<dbReference type="Proteomes" id="UP000664779">
    <property type="component" value="Unassembled WGS sequence"/>
</dbReference>
<name>A0A939ENL0_9HYPH</name>
<evidence type="ECO:0000313" key="7">
    <source>
        <dbReference type="Proteomes" id="UP000664779"/>
    </source>
</evidence>
<dbReference type="SUPFAM" id="SSF88713">
    <property type="entry name" value="Glycoside hydrolase/deacetylase"/>
    <property type="match status" value="1"/>
</dbReference>
<dbReference type="GO" id="GO:0005975">
    <property type="term" value="P:carbohydrate metabolic process"/>
    <property type="evidence" value="ECO:0007669"/>
    <property type="project" value="InterPro"/>
</dbReference>
<dbReference type="EMBL" id="JAFLNF010000004">
    <property type="protein sequence ID" value="MBO0345839.1"/>
    <property type="molecule type" value="Genomic_DNA"/>
</dbReference>
<evidence type="ECO:0000256" key="5">
    <source>
        <dbReference type="ARBA" id="ARBA00023277"/>
    </source>
</evidence>
<keyword evidence="3" id="KW-0378">Hydrolase</keyword>
<keyword evidence="5" id="KW-0119">Carbohydrate metabolism</keyword>
<comment type="cofactor">
    <cofactor evidence="1">
        <name>Mg(2+)</name>
        <dbReference type="ChEBI" id="CHEBI:18420"/>
    </cofactor>
</comment>
<sequence length="265" mass="30339">MKKITLGALDYGLAFGVDRTLRSLLQEGRLSAVGCLVASELWPREFKPLKDLADELGERAEIGLTLALSGDHVTPVSQRMREVYGDQFPARSKLERLAMMRLLPDEMLIEEICQQVSAFTSRMDRLPRIVALREGLLDRSEMVRLVLTALDSLDLKQKPWLVAPSVFESAEKRFLRMARKAGYPALRWGPPVPEIADREELFARLRHHFDFMDEDVFVATLAGEADDRLRRQEPLQKVAIRECQGEVLGSDRFFRLLDERDIFLN</sequence>
<comment type="caution">
    <text evidence="6">The sequence shown here is derived from an EMBL/GenBank/DDBJ whole genome shotgun (WGS) entry which is preliminary data.</text>
</comment>
<dbReference type="AlphaFoldDB" id="A0A939ENL0"/>
<keyword evidence="7" id="KW-1185">Reference proteome</keyword>